<keyword evidence="2" id="KW-1185">Reference proteome</keyword>
<dbReference type="EMBL" id="JBDXMX010000002">
    <property type="protein sequence ID" value="MEO9246846.1"/>
    <property type="molecule type" value="Genomic_DNA"/>
</dbReference>
<evidence type="ECO:0008006" key="3">
    <source>
        <dbReference type="Google" id="ProtNLM"/>
    </source>
</evidence>
<comment type="caution">
    <text evidence="1">The sequence shown here is derived from an EMBL/GenBank/DDBJ whole genome shotgun (WGS) entry which is preliminary data.</text>
</comment>
<organism evidence="1 2">
    <name type="scientific">Citricoccus nitrophenolicus</name>
    <dbReference type="NCBI Taxonomy" id="863575"/>
    <lineage>
        <taxon>Bacteria</taxon>
        <taxon>Bacillati</taxon>
        <taxon>Actinomycetota</taxon>
        <taxon>Actinomycetes</taxon>
        <taxon>Micrococcales</taxon>
        <taxon>Micrococcaceae</taxon>
        <taxon>Citricoccus</taxon>
    </lineage>
</organism>
<reference evidence="1 2" key="1">
    <citation type="submission" date="2024-05" db="EMBL/GenBank/DDBJ databases">
        <authorList>
            <person name="Yi C."/>
        </authorList>
    </citation>
    <scope>NUCLEOTIDE SEQUENCE [LARGE SCALE GENOMIC DNA]</scope>
    <source>
        <strain evidence="1 2">XS13</strain>
    </source>
</reference>
<dbReference type="RefSeq" id="WP_347919168.1">
    <property type="nucleotide sequence ID" value="NZ_JBDXMX010000002.1"/>
</dbReference>
<dbReference type="SUPFAM" id="SSF53756">
    <property type="entry name" value="UDP-Glycosyltransferase/glycogen phosphorylase"/>
    <property type="match status" value="1"/>
</dbReference>
<protein>
    <recommendedName>
        <fullName evidence="3">Glycosyltransferase</fullName>
    </recommendedName>
</protein>
<accession>A0ABV0IFB8</accession>
<proteinExistence type="predicted"/>
<evidence type="ECO:0000313" key="1">
    <source>
        <dbReference type="EMBL" id="MEO9246846.1"/>
    </source>
</evidence>
<gene>
    <name evidence="1" type="ORF">ABDK96_04055</name>
</gene>
<name>A0ABV0IFB8_9MICC</name>
<evidence type="ECO:0000313" key="2">
    <source>
        <dbReference type="Proteomes" id="UP001484097"/>
    </source>
</evidence>
<dbReference type="Gene3D" id="3.40.50.2000">
    <property type="entry name" value="Glycogen Phosphorylase B"/>
    <property type="match status" value="1"/>
</dbReference>
<dbReference type="Proteomes" id="UP001484097">
    <property type="component" value="Unassembled WGS sequence"/>
</dbReference>
<sequence>MSAPLSGDLPTYLMVGPARHGVVRHARSMAAALHRLGLRVPVINLPDVPALRAWAVGRAASVGTGRAPSPGPALSAGPVHVDVTDALFGATPDEAVRVLTESLPDRTTLTLHDVPQPAEGVVRFARRARAYAELTRWAAGTVVSSRHEFALLEELLPGGLAGAPHGPTAVVPLPVEDRRACASPGPVDAVVAGQHPAGGPAGGPSGVPCGGLAADVVLLGFLYPGKGHAEALDALALLRDRGVPGPRRVTALGAVASGHEPLVDELHRRARTAGLDFRVSGFVPDGALDSVLRSAGIPFAAHHNVSASGSLAAWMSVGRRALVPSSRYVREMERLRPGTLTLVEPASGEGSPVAALAAGIAAATADPGLTRIRPTASLGPGPEDAAQLLAAFWRQAHG</sequence>